<evidence type="ECO:0000256" key="4">
    <source>
        <dbReference type="ARBA" id="ARBA00022729"/>
    </source>
</evidence>
<evidence type="ECO:0000256" key="2">
    <source>
        <dbReference type="ARBA" id="ARBA00022448"/>
    </source>
</evidence>
<evidence type="ECO:0000256" key="8">
    <source>
        <dbReference type="SAM" id="Phobius"/>
    </source>
</evidence>
<evidence type="ECO:0000259" key="9">
    <source>
        <dbReference type="PROSITE" id="PS50836"/>
    </source>
</evidence>
<evidence type="ECO:0000256" key="7">
    <source>
        <dbReference type="ARBA" id="ARBA00023136"/>
    </source>
</evidence>
<evidence type="ECO:0000256" key="5">
    <source>
        <dbReference type="ARBA" id="ARBA00022982"/>
    </source>
</evidence>
<feature type="transmembrane region" description="Helical" evidence="8">
    <location>
        <begin position="158"/>
        <end position="178"/>
    </location>
</feature>
<keyword evidence="7 8" id="KW-0472">Membrane</keyword>
<reference evidence="11" key="1">
    <citation type="submission" date="2021-01" db="EMBL/GenBank/DDBJ databases">
        <title>Adiantum capillus-veneris genome.</title>
        <authorList>
            <person name="Fang Y."/>
            <person name="Liao Q."/>
        </authorList>
    </citation>
    <scope>NUCLEOTIDE SEQUENCE</scope>
    <source>
        <strain evidence="11">H3</strain>
        <tissue evidence="11">Leaf</tissue>
    </source>
</reference>
<evidence type="ECO:0000256" key="3">
    <source>
        <dbReference type="ARBA" id="ARBA00022692"/>
    </source>
</evidence>
<feature type="transmembrane region" description="Helical" evidence="8">
    <location>
        <begin position="190"/>
        <end position="210"/>
    </location>
</feature>
<accession>A0A9D4V1B8</accession>
<keyword evidence="5" id="KW-0249">Electron transport</keyword>
<dbReference type="PROSITE" id="PS50939">
    <property type="entry name" value="CYTOCHROME_B561"/>
    <property type="match status" value="1"/>
</dbReference>
<dbReference type="SMART" id="SM00665">
    <property type="entry name" value="B561"/>
    <property type="match status" value="1"/>
</dbReference>
<feature type="transmembrane region" description="Helical" evidence="8">
    <location>
        <begin position="129"/>
        <end position="146"/>
    </location>
</feature>
<organism evidence="11 12">
    <name type="scientific">Adiantum capillus-veneris</name>
    <name type="common">Maidenhair fern</name>
    <dbReference type="NCBI Taxonomy" id="13818"/>
    <lineage>
        <taxon>Eukaryota</taxon>
        <taxon>Viridiplantae</taxon>
        <taxon>Streptophyta</taxon>
        <taxon>Embryophyta</taxon>
        <taxon>Tracheophyta</taxon>
        <taxon>Polypodiopsida</taxon>
        <taxon>Polypodiidae</taxon>
        <taxon>Polypodiales</taxon>
        <taxon>Pteridineae</taxon>
        <taxon>Pteridaceae</taxon>
        <taxon>Vittarioideae</taxon>
        <taxon>Adiantum</taxon>
    </lineage>
</organism>
<dbReference type="AlphaFoldDB" id="A0A9D4V1B8"/>
<dbReference type="Gene3D" id="1.20.120.1770">
    <property type="match status" value="1"/>
</dbReference>
<feature type="transmembrane region" description="Helical" evidence="8">
    <location>
        <begin position="222"/>
        <end position="245"/>
    </location>
</feature>
<dbReference type="CDD" id="cd08760">
    <property type="entry name" value="Cyt_b561_FRRS1_like"/>
    <property type="match status" value="1"/>
</dbReference>
<keyword evidence="4" id="KW-0732">Signal</keyword>
<dbReference type="PANTHER" id="PTHR23130">
    <property type="entry name" value="CYTOCHROME B561 AND DOMON DOMAIN-CONTAINING PROTEIN"/>
    <property type="match status" value="1"/>
</dbReference>
<evidence type="ECO:0000259" key="10">
    <source>
        <dbReference type="PROSITE" id="PS50939"/>
    </source>
</evidence>
<evidence type="ECO:0000256" key="6">
    <source>
        <dbReference type="ARBA" id="ARBA00022989"/>
    </source>
</evidence>
<dbReference type="InterPro" id="IPR006593">
    <property type="entry name" value="Cyt_b561/ferric_Rdtase_TM"/>
</dbReference>
<evidence type="ECO:0008006" key="13">
    <source>
        <dbReference type="Google" id="ProtNLM"/>
    </source>
</evidence>
<comment type="caution">
    <text evidence="11">The sequence shown here is derived from an EMBL/GenBank/DDBJ whole genome shotgun (WGS) entry which is preliminary data.</text>
</comment>
<comment type="subcellular location">
    <subcellularLocation>
        <location evidence="1">Membrane</location>
    </subcellularLocation>
</comment>
<evidence type="ECO:0000313" key="11">
    <source>
        <dbReference type="EMBL" id="KAI5077941.1"/>
    </source>
</evidence>
<keyword evidence="3 8" id="KW-0812">Transmembrane</keyword>
<gene>
    <name evidence="11" type="ORF">GOP47_0007765</name>
</gene>
<dbReference type="EMBL" id="JABFUD020000007">
    <property type="protein sequence ID" value="KAI5077941.1"/>
    <property type="molecule type" value="Genomic_DNA"/>
</dbReference>
<feature type="domain" description="DOMON" evidence="9">
    <location>
        <begin position="1"/>
        <end position="79"/>
    </location>
</feature>
<evidence type="ECO:0000256" key="1">
    <source>
        <dbReference type="ARBA" id="ARBA00004370"/>
    </source>
</evidence>
<dbReference type="Proteomes" id="UP000886520">
    <property type="component" value="Chromosome 7"/>
</dbReference>
<dbReference type="PANTHER" id="PTHR23130:SF171">
    <property type="entry name" value="OS01G0895300 PROTEIN"/>
    <property type="match status" value="1"/>
</dbReference>
<protein>
    <recommendedName>
        <fullName evidence="13">Cytochrome b561 domain-containing protein</fullName>
    </recommendedName>
</protein>
<dbReference type="OrthoDB" id="19261at2759"/>
<dbReference type="InterPro" id="IPR005018">
    <property type="entry name" value="DOMON_domain"/>
</dbReference>
<evidence type="ECO:0000313" key="12">
    <source>
        <dbReference type="Proteomes" id="UP000886520"/>
    </source>
</evidence>
<name>A0A9D4V1B8_ADICA</name>
<keyword evidence="2" id="KW-0813">Transport</keyword>
<proteinExistence type="predicted"/>
<dbReference type="GO" id="GO:0016020">
    <property type="term" value="C:membrane"/>
    <property type="evidence" value="ECO:0007669"/>
    <property type="project" value="UniProtKB-SubCell"/>
</dbReference>
<dbReference type="PROSITE" id="PS50836">
    <property type="entry name" value="DOMON"/>
    <property type="match status" value="1"/>
</dbReference>
<feature type="transmembrane region" description="Helical" evidence="8">
    <location>
        <begin position="257"/>
        <end position="278"/>
    </location>
</feature>
<keyword evidence="6 8" id="KW-1133">Transmembrane helix</keyword>
<sequence length="301" mass="33248">MIGSSAMVGYMSFMGGNGVVNQYYLGGKTSDEVVVHQGNLTVVQNSAVVTLQNQTMYMAFQIDVNDMLTASSNVIYAYGFSGITPNSSGYIEGPHLATFEMSFDFTTGSSTVISDPTETLRKGHGIVNIFAWALLAPIGAFIARYLRQRESLWFPLHIGCQITSYILGITGVALGIKLTKELPTADWRHHRVVGVFVLFLATLQILAICARPDKDSKHHNMWSWYHFIVGRCLLFLAAVNIVIGIRIADAGPSWTAGYAFVLVVTLLAFLSLETTYWCRKRKKFEGPRGPPTTAFSSYEMM</sequence>
<keyword evidence="12" id="KW-1185">Reference proteome</keyword>
<feature type="domain" description="Cytochrome b561" evidence="10">
    <location>
        <begin position="88"/>
        <end position="281"/>
    </location>
</feature>